<reference evidence="6" key="2">
    <citation type="submission" date="2021-04" db="EMBL/GenBank/DDBJ databases">
        <authorList>
            <person name="Gilroy R."/>
        </authorList>
    </citation>
    <scope>NUCLEOTIDE SEQUENCE</scope>
    <source>
        <strain evidence="6">CHK160-9182</strain>
    </source>
</reference>
<dbReference type="AlphaFoldDB" id="A0A9D1Q7M8"/>
<evidence type="ECO:0000256" key="4">
    <source>
        <dbReference type="ARBA" id="ARBA00050776"/>
    </source>
</evidence>
<dbReference type="PANTHER" id="PTHR11601:SF34">
    <property type="entry name" value="CYSTEINE DESULFURASE"/>
    <property type="match status" value="1"/>
</dbReference>
<evidence type="ECO:0000256" key="2">
    <source>
        <dbReference type="ARBA" id="ARBA00006490"/>
    </source>
</evidence>
<sequence length="549" mass="60160">MKIDLEGLGLEAFMKESNSSAGNQRKADGKLPSLPSKPQFSNMIYLDYAATTPVDPKVIEAMVNSMETDWANVSSPHELGIITSQKVNADLDAIAAHFNVTRDEIMITSGSTESINHALKGVLHAQKKKTIITSTIEHKATINTVQALMKEGYRGEFVAPNDDGLITAEMIEAAITEDTAMISLIWVNNETGDKLPVEAIAKIARNHKIPFHVDATQAAPHFQFDASQFDLVSVSAHKCCGPKSIGLLYRRSFPKLPMIPMIDGSGGQLGLRAGTMPNEGIAGFAKALEIIRENWVEERHRLAKLESYLVQRLLPYGIEVNSGNLKGHREPGVLNLYIPNVHADTLMALTPKLSIAKGSACNSDSSLPSYVLTEMGYDLKRALSSVRISVGRYTTEEEIFAAGEMLGAAIEFIQNIAAGKLASWYGEYNLYNSYIASMLEPDYIDSEMLGTNHRDNAGIESQPHLVTIEKEHFSFALYGEVEKIALDDGFVIRFASLSGSGFGAPYYLSLLNDLLIALRDEAISSQFSIEKLLGTKVSSEYLRDTLFVE</sequence>
<evidence type="ECO:0000259" key="5">
    <source>
        <dbReference type="Pfam" id="PF00266"/>
    </source>
</evidence>
<dbReference type="GO" id="GO:0031071">
    <property type="term" value="F:cysteine desulfurase activity"/>
    <property type="evidence" value="ECO:0007669"/>
    <property type="project" value="UniProtKB-EC"/>
</dbReference>
<comment type="catalytic activity">
    <reaction evidence="4">
        <text>(sulfur carrier)-H + L-cysteine = (sulfur carrier)-SH + L-alanine</text>
        <dbReference type="Rhea" id="RHEA:43892"/>
        <dbReference type="Rhea" id="RHEA-COMP:14737"/>
        <dbReference type="Rhea" id="RHEA-COMP:14739"/>
        <dbReference type="ChEBI" id="CHEBI:29917"/>
        <dbReference type="ChEBI" id="CHEBI:35235"/>
        <dbReference type="ChEBI" id="CHEBI:57972"/>
        <dbReference type="ChEBI" id="CHEBI:64428"/>
        <dbReference type="EC" id="2.8.1.7"/>
    </reaction>
</comment>
<gene>
    <name evidence="6" type="ORF">H9889_07350</name>
</gene>
<dbReference type="EMBL" id="DXHP01000167">
    <property type="protein sequence ID" value="HIW07122.1"/>
    <property type="molecule type" value="Genomic_DNA"/>
</dbReference>
<dbReference type="InterPro" id="IPR000192">
    <property type="entry name" value="Aminotrans_V_dom"/>
</dbReference>
<keyword evidence="3" id="KW-0663">Pyridoxal phosphate</keyword>
<evidence type="ECO:0000256" key="1">
    <source>
        <dbReference type="ARBA" id="ARBA00001933"/>
    </source>
</evidence>
<feature type="domain" description="Aminotransferase class V" evidence="5">
    <location>
        <begin position="44"/>
        <end position="399"/>
    </location>
</feature>
<dbReference type="InterPro" id="IPR015422">
    <property type="entry name" value="PyrdxlP-dep_Trfase_small"/>
</dbReference>
<dbReference type="InterPro" id="IPR015424">
    <property type="entry name" value="PyrdxlP-dep_Trfase"/>
</dbReference>
<name>A0A9D1Q7M8_9GAMM</name>
<comment type="similarity">
    <text evidence="2">Belongs to the class-V pyridoxal-phosphate-dependent aminotransferase family. NifS/IscS subfamily.</text>
</comment>
<evidence type="ECO:0000313" key="6">
    <source>
        <dbReference type="EMBL" id="HIW07122.1"/>
    </source>
</evidence>
<dbReference type="Gene3D" id="3.90.1150.10">
    <property type="entry name" value="Aspartate Aminotransferase, domain 1"/>
    <property type="match status" value="1"/>
</dbReference>
<feature type="non-terminal residue" evidence="6">
    <location>
        <position position="549"/>
    </location>
</feature>
<dbReference type="SUPFAM" id="SSF53383">
    <property type="entry name" value="PLP-dependent transferases"/>
    <property type="match status" value="1"/>
</dbReference>
<dbReference type="PANTHER" id="PTHR11601">
    <property type="entry name" value="CYSTEINE DESULFURYLASE FAMILY MEMBER"/>
    <property type="match status" value="1"/>
</dbReference>
<dbReference type="Pfam" id="PF00266">
    <property type="entry name" value="Aminotran_5"/>
    <property type="match status" value="1"/>
</dbReference>
<accession>A0A9D1Q7M8</accession>
<evidence type="ECO:0000256" key="3">
    <source>
        <dbReference type="ARBA" id="ARBA00022898"/>
    </source>
</evidence>
<proteinExistence type="inferred from homology"/>
<reference evidence="6" key="1">
    <citation type="journal article" date="2021" name="PeerJ">
        <title>Extensive microbial diversity within the chicken gut microbiome revealed by metagenomics and culture.</title>
        <authorList>
            <person name="Gilroy R."/>
            <person name="Ravi A."/>
            <person name="Getino M."/>
            <person name="Pursley I."/>
            <person name="Horton D.L."/>
            <person name="Alikhan N.F."/>
            <person name="Baker D."/>
            <person name="Gharbi K."/>
            <person name="Hall N."/>
            <person name="Watson M."/>
            <person name="Adriaenssens E.M."/>
            <person name="Foster-Nyarko E."/>
            <person name="Jarju S."/>
            <person name="Secka A."/>
            <person name="Antonio M."/>
            <person name="Oren A."/>
            <person name="Chaudhuri R.R."/>
            <person name="La Ragione R."/>
            <person name="Hildebrand F."/>
            <person name="Pallen M.J."/>
        </authorList>
    </citation>
    <scope>NUCLEOTIDE SEQUENCE</scope>
    <source>
        <strain evidence="6">CHK160-9182</strain>
    </source>
</reference>
<comment type="cofactor">
    <cofactor evidence="1">
        <name>pyridoxal 5'-phosphate</name>
        <dbReference type="ChEBI" id="CHEBI:597326"/>
    </cofactor>
</comment>
<comment type="caution">
    <text evidence="6">The sequence shown here is derived from an EMBL/GenBank/DDBJ whole genome shotgun (WGS) entry which is preliminary data.</text>
</comment>
<organism evidence="6 7">
    <name type="scientific">Candidatus Ignatzschineria merdigallinarum</name>
    <dbReference type="NCBI Taxonomy" id="2838621"/>
    <lineage>
        <taxon>Bacteria</taxon>
        <taxon>Pseudomonadati</taxon>
        <taxon>Pseudomonadota</taxon>
        <taxon>Gammaproteobacteria</taxon>
        <taxon>Cardiobacteriales</taxon>
        <taxon>Ignatzschineriaceae</taxon>
        <taxon>Ignatzschineria</taxon>
    </lineage>
</organism>
<protein>
    <submittedName>
        <fullName evidence="6">Cysteine desulfurase</fullName>
    </submittedName>
</protein>
<dbReference type="Proteomes" id="UP000823934">
    <property type="component" value="Unassembled WGS sequence"/>
</dbReference>
<evidence type="ECO:0000313" key="7">
    <source>
        <dbReference type="Proteomes" id="UP000823934"/>
    </source>
</evidence>
<dbReference type="Gene3D" id="3.40.640.10">
    <property type="entry name" value="Type I PLP-dependent aspartate aminotransferase-like (Major domain)"/>
    <property type="match status" value="1"/>
</dbReference>
<dbReference type="InterPro" id="IPR015421">
    <property type="entry name" value="PyrdxlP-dep_Trfase_major"/>
</dbReference>